<dbReference type="GO" id="GO:0003700">
    <property type="term" value="F:DNA-binding transcription factor activity"/>
    <property type="evidence" value="ECO:0007669"/>
    <property type="project" value="InterPro"/>
</dbReference>
<proteinExistence type="predicted"/>
<dbReference type="Gene3D" id="1.10.1660.10">
    <property type="match status" value="1"/>
</dbReference>
<keyword evidence="1 4" id="KW-0238">DNA-binding</keyword>
<name>A0A841PY97_9BACI</name>
<protein>
    <submittedName>
        <fullName evidence="4">DNA-binding transcriptional MerR regulator</fullName>
    </submittedName>
</protein>
<evidence type="ECO:0000256" key="2">
    <source>
        <dbReference type="SAM" id="Coils"/>
    </source>
</evidence>
<dbReference type="PANTHER" id="PTHR30204:SF96">
    <property type="entry name" value="CHROMOSOME-ANCHORING PROTEIN RACA"/>
    <property type="match status" value="1"/>
</dbReference>
<feature type="domain" description="HTH merR-type" evidence="3">
    <location>
        <begin position="5"/>
        <end position="75"/>
    </location>
</feature>
<dbReference type="RefSeq" id="WP_174494760.1">
    <property type="nucleotide sequence ID" value="NZ_CADDWK010000002.1"/>
</dbReference>
<keyword evidence="5" id="KW-1185">Reference proteome</keyword>
<dbReference type="InterPro" id="IPR047057">
    <property type="entry name" value="MerR_fam"/>
</dbReference>
<dbReference type="InterPro" id="IPR000551">
    <property type="entry name" value="MerR-type_HTH_dom"/>
</dbReference>
<evidence type="ECO:0000256" key="1">
    <source>
        <dbReference type="ARBA" id="ARBA00023125"/>
    </source>
</evidence>
<comment type="caution">
    <text evidence="4">The sequence shown here is derived from an EMBL/GenBank/DDBJ whole genome shotgun (WGS) entry which is preliminary data.</text>
</comment>
<dbReference type="CDD" id="cd01106">
    <property type="entry name" value="HTH_TipAL-Mta"/>
    <property type="match status" value="1"/>
</dbReference>
<feature type="coiled-coil region" evidence="2">
    <location>
        <begin position="77"/>
        <end position="111"/>
    </location>
</feature>
<evidence type="ECO:0000259" key="3">
    <source>
        <dbReference type="PROSITE" id="PS50937"/>
    </source>
</evidence>
<organism evidence="4 5">
    <name type="scientific">Salirhabdus euzebyi</name>
    <dbReference type="NCBI Taxonomy" id="394506"/>
    <lineage>
        <taxon>Bacteria</taxon>
        <taxon>Bacillati</taxon>
        <taxon>Bacillota</taxon>
        <taxon>Bacilli</taxon>
        <taxon>Bacillales</taxon>
        <taxon>Bacillaceae</taxon>
        <taxon>Salirhabdus</taxon>
    </lineage>
</organism>
<dbReference type="PROSITE" id="PS50937">
    <property type="entry name" value="HTH_MERR_2"/>
    <property type="match status" value="1"/>
</dbReference>
<dbReference type="AlphaFoldDB" id="A0A841PY97"/>
<dbReference type="GO" id="GO:0003677">
    <property type="term" value="F:DNA binding"/>
    <property type="evidence" value="ECO:0007669"/>
    <property type="project" value="UniProtKB-KW"/>
</dbReference>
<dbReference type="Pfam" id="PF13411">
    <property type="entry name" value="MerR_1"/>
    <property type="match status" value="1"/>
</dbReference>
<dbReference type="InterPro" id="IPR009061">
    <property type="entry name" value="DNA-bd_dom_put_sf"/>
</dbReference>
<evidence type="ECO:0000313" key="4">
    <source>
        <dbReference type="EMBL" id="MBB6452596.1"/>
    </source>
</evidence>
<dbReference type="SUPFAM" id="SSF46955">
    <property type="entry name" value="Putative DNA-binding domain"/>
    <property type="match status" value="1"/>
</dbReference>
<dbReference type="EMBL" id="JACHGH010000002">
    <property type="protein sequence ID" value="MBB6452596.1"/>
    <property type="molecule type" value="Genomic_DNA"/>
</dbReference>
<dbReference type="Proteomes" id="UP000581688">
    <property type="component" value="Unassembled WGS sequence"/>
</dbReference>
<keyword evidence="2" id="KW-0175">Coiled coil</keyword>
<evidence type="ECO:0000313" key="5">
    <source>
        <dbReference type="Proteomes" id="UP000581688"/>
    </source>
</evidence>
<sequence length="252" mass="29689">MTEKLYAVKAFATLTGVTERTLRYYDRIGILTPSHYNEKGHRLYGLDDINQIQKILTLKYLGYSLTDIKKNLLETNDNRLQDTFKQQKEMLEKKKEEIDFVIQTITRVEKLVKDSEYDSNMLLGIIHSIQHEKEQRAFLAQHFSKELVDKAFLKDKEAEEREVIEREFIGYLQGLQELHNKGLDPSDKEVQDLARQIYNSLNNILTPDAQEELVKLEEIDEGKFLCSYFPKEVETFIEKVFQLFKEREVEGN</sequence>
<dbReference type="SMART" id="SM00422">
    <property type="entry name" value="HTH_MERR"/>
    <property type="match status" value="1"/>
</dbReference>
<accession>A0A841PY97</accession>
<gene>
    <name evidence="4" type="ORF">HNQ94_001041</name>
</gene>
<dbReference type="PANTHER" id="PTHR30204">
    <property type="entry name" value="REDOX-CYCLING DRUG-SENSING TRANSCRIPTIONAL ACTIVATOR SOXR"/>
    <property type="match status" value="1"/>
</dbReference>
<reference evidence="4 5" key="1">
    <citation type="submission" date="2020-08" db="EMBL/GenBank/DDBJ databases">
        <title>Genomic Encyclopedia of Type Strains, Phase IV (KMG-IV): sequencing the most valuable type-strain genomes for metagenomic binning, comparative biology and taxonomic classification.</title>
        <authorList>
            <person name="Goeker M."/>
        </authorList>
    </citation>
    <scope>NUCLEOTIDE SEQUENCE [LARGE SCALE GENOMIC DNA]</scope>
    <source>
        <strain evidence="4 5">DSM 19612</strain>
    </source>
</reference>